<evidence type="ECO:0000313" key="3">
    <source>
        <dbReference type="Proteomes" id="UP001182556"/>
    </source>
</evidence>
<protein>
    <recommendedName>
        <fullName evidence="1">F-box domain-containing protein</fullName>
    </recommendedName>
</protein>
<dbReference type="PROSITE" id="PS50181">
    <property type="entry name" value="FBOX"/>
    <property type="match status" value="1"/>
</dbReference>
<dbReference type="InterPro" id="IPR036047">
    <property type="entry name" value="F-box-like_dom_sf"/>
</dbReference>
<proteinExistence type="predicted"/>
<organism evidence="2 3">
    <name type="scientific">Papiliotrema laurentii</name>
    <name type="common">Cryptococcus laurentii</name>
    <dbReference type="NCBI Taxonomy" id="5418"/>
    <lineage>
        <taxon>Eukaryota</taxon>
        <taxon>Fungi</taxon>
        <taxon>Dikarya</taxon>
        <taxon>Basidiomycota</taxon>
        <taxon>Agaricomycotina</taxon>
        <taxon>Tremellomycetes</taxon>
        <taxon>Tremellales</taxon>
        <taxon>Rhynchogastremaceae</taxon>
        <taxon>Papiliotrema</taxon>
    </lineage>
</organism>
<keyword evidence="3" id="KW-1185">Reference proteome</keyword>
<dbReference type="InterPro" id="IPR001810">
    <property type="entry name" value="F-box_dom"/>
</dbReference>
<dbReference type="Proteomes" id="UP001182556">
    <property type="component" value="Unassembled WGS sequence"/>
</dbReference>
<feature type="domain" description="F-box" evidence="1">
    <location>
        <begin position="2"/>
        <end position="47"/>
    </location>
</feature>
<reference evidence="2" key="1">
    <citation type="submission" date="2023-02" db="EMBL/GenBank/DDBJ databases">
        <title>Identification and recombinant expression of a fungal hydrolase from Papiliotrema laurentii that hydrolyzes apple cutin and clears colloidal polyester polyurethane.</title>
        <authorList>
            <consortium name="DOE Joint Genome Institute"/>
            <person name="Roman V.A."/>
            <person name="Bojanowski C."/>
            <person name="Crable B.R."/>
            <person name="Wagner D.N."/>
            <person name="Hung C.S."/>
            <person name="Nadeau L.J."/>
            <person name="Schratz L."/>
            <person name="Haridas S."/>
            <person name="Pangilinan J."/>
            <person name="Lipzen A."/>
            <person name="Na H."/>
            <person name="Yan M."/>
            <person name="Ng V."/>
            <person name="Grigoriev I.V."/>
            <person name="Spatafora J.W."/>
            <person name="Barlow D."/>
            <person name="Biffinger J."/>
            <person name="Kelley-Loughnane N."/>
            <person name="Varaljay V.A."/>
            <person name="Crookes-Goodson W.J."/>
        </authorList>
    </citation>
    <scope>NUCLEOTIDE SEQUENCE</scope>
    <source>
        <strain evidence="2">5307AH</strain>
    </source>
</reference>
<name>A0AAD9CXX8_PAPLA</name>
<dbReference type="AlphaFoldDB" id="A0AAD9CXX8"/>
<dbReference type="SUPFAM" id="SSF81383">
    <property type="entry name" value="F-box domain"/>
    <property type="match status" value="1"/>
</dbReference>
<comment type="caution">
    <text evidence="2">The sequence shown here is derived from an EMBL/GenBank/DDBJ whole genome shotgun (WGS) entry which is preliminary data.</text>
</comment>
<dbReference type="EMBL" id="JAODAN010000008">
    <property type="protein sequence ID" value="KAK1922794.1"/>
    <property type="molecule type" value="Genomic_DNA"/>
</dbReference>
<evidence type="ECO:0000313" key="2">
    <source>
        <dbReference type="EMBL" id="KAK1922794.1"/>
    </source>
</evidence>
<gene>
    <name evidence="2" type="ORF">DB88DRAFT_496299</name>
</gene>
<accession>A0AAD9CXX8</accession>
<sequence>MMPDLTTLPLEILSRIAAYLPISDCHNLAVTHGSFQDAAESQIWSHIVISPLENVSSRHRRGLSTGYSEDEEVYEWETDSLAGGEETEDRAQQVLMALQSRPRRAKQVKRLSVDISGSIIEDVAAICTLVHRSVIQLNLTHELDPSSDPWLLLARFRDIMTQPFERVSSLAIPVPGAWQMAFHMIDHFFPHTRLLQLLFHRSEALSYPPSIEWPFSPKITELHLTGVPAEALSILPVVMAKASGVTKLVLDTREEWLDNKLYSDLAERFIRTLREHRAIEHLQYAVEERPGRVYRGASVLVLFNGTGWERLHTLVMGGGVEMETETYIENIHLPPVPTLQTVIVPCRTRFWCSRTKNDMGKAPPPHRMIASSTIQQLRDCPALLQVMFGVYRHPPSLNPSTWCSGRINGVLVRSYTDPHGVEAFFHLRRLELLKSTPKVYGEYAASQLPGCKGERKDHVWVDHTWYKGYRVTDETLAKVYREIKGATQTWTAPGRGMTLPDKAWRHLDRGIKQAMRL</sequence>
<evidence type="ECO:0000259" key="1">
    <source>
        <dbReference type="PROSITE" id="PS50181"/>
    </source>
</evidence>